<evidence type="ECO:0000256" key="1">
    <source>
        <dbReference type="SAM" id="SignalP"/>
    </source>
</evidence>
<accession>A0AAD7CUR8</accession>
<evidence type="ECO:0000313" key="3">
    <source>
        <dbReference type="EMBL" id="KAJ7664863.1"/>
    </source>
</evidence>
<dbReference type="SUPFAM" id="SSF53474">
    <property type="entry name" value="alpha/beta-Hydrolases"/>
    <property type="match status" value="1"/>
</dbReference>
<dbReference type="Pfam" id="PF00135">
    <property type="entry name" value="COesterase"/>
    <property type="match status" value="1"/>
</dbReference>
<protein>
    <submittedName>
        <fullName evidence="3">Alpha/Beta hydrolase protein</fullName>
    </submittedName>
</protein>
<sequence>MVLKSLAAGLIFLTSVGTVYSAHAPVVYLDYAQYQGVFDADLNITSFLGIRYAAPPTGKSRWREPSPPSKVGGVQLAFSDAPQCYQGAPGTSPTNPVTARDDGQSEDCLFLSEPLPTIVWIHGGGYVTGSASEFNGAELVQESNREVVVVIIQYRLGVFGNHCLQKCPRVLLIKPQDFLRGSR</sequence>
<comment type="caution">
    <text evidence="3">The sequence shown here is derived from an EMBL/GenBank/DDBJ whole genome shotgun (WGS) entry which is preliminary data.</text>
</comment>
<keyword evidence="4" id="KW-1185">Reference proteome</keyword>
<feature type="domain" description="Carboxylesterase type B" evidence="2">
    <location>
        <begin position="34"/>
        <end position="160"/>
    </location>
</feature>
<keyword evidence="3" id="KW-0378">Hydrolase</keyword>
<keyword evidence="1" id="KW-0732">Signal</keyword>
<reference evidence="3" key="1">
    <citation type="submission" date="2023-03" db="EMBL/GenBank/DDBJ databases">
        <title>Massive genome expansion in bonnet fungi (Mycena s.s.) driven by repeated elements and novel gene families across ecological guilds.</title>
        <authorList>
            <consortium name="Lawrence Berkeley National Laboratory"/>
            <person name="Harder C.B."/>
            <person name="Miyauchi S."/>
            <person name="Viragh M."/>
            <person name="Kuo A."/>
            <person name="Thoen E."/>
            <person name="Andreopoulos B."/>
            <person name="Lu D."/>
            <person name="Skrede I."/>
            <person name="Drula E."/>
            <person name="Henrissat B."/>
            <person name="Morin E."/>
            <person name="Kohler A."/>
            <person name="Barry K."/>
            <person name="LaButti K."/>
            <person name="Morin E."/>
            <person name="Salamov A."/>
            <person name="Lipzen A."/>
            <person name="Mereny Z."/>
            <person name="Hegedus B."/>
            <person name="Baldrian P."/>
            <person name="Stursova M."/>
            <person name="Weitz H."/>
            <person name="Taylor A."/>
            <person name="Grigoriev I.V."/>
            <person name="Nagy L.G."/>
            <person name="Martin F."/>
            <person name="Kauserud H."/>
        </authorList>
    </citation>
    <scope>NUCLEOTIDE SEQUENCE</scope>
    <source>
        <strain evidence="3">CBHHK067</strain>
    </source>
</reference>
<dbReference type="EMBL" id="JARKIE010000219">
    <property type="protein sequence ID" value="KAJ7664863.1"/>
    <property type="molecule type" value="Genomic_DNA"/>
</dbReference>
<dbReference type="InterPro" id="IPR002018">
    <property type="entry name" value="CarbesteraseB"/>
</dbReference>
<dbReference type="GO" id="GO:0016787">
    <property type="term" value="F:hydrolase activity"/>
    <property type="evidence" value="ECO:0007669"/>
    <property type="project" value="UniProtKB-KW"/>
</dbReference>
<organism evidence="3 4">
    <name type="scientific">Mycena rosella</name>
    <name type="common">Pink bonnet</name>
    <name type="synonym">Agaricus rosellus</name>
    <dbReference type="NCBI Taxonomy" id="1033263"/>
    <lineage>
        <taxon>Eukaryota</taxon>
        <taxon>Fungi</taxon>
        <taxon>Dikarya</taxon>
        <taxon>Basidiomycota</taxon>
        <taxon>Agaricomycotina</taxon>
        <taxon>Agaricomycetes</taxon>
        <taxon>Agaricomycetidae</taxon>
        <taxon>Agaricales</taxon>
        <taxon>Marasmiineae</taxon>
        <taxon>Mycenaceae</taxon>
        <taxon>Mycena</taxon>
    </lineage>
</organism>
<dbReference type="PANTHER" id="PTHR11559">
    <property type="entry name" value="CARBOXYLESTERASE"/>
    <property type="match status" value="1"/>
</dbReference>
<evidence type="ECO:0000259" key="2">
    <source>
        <dbReference type="Pfam" id="PF00135"/>
    </source>
</evidence>
<gene>
    <name evidence="3" type="ORF">B0H17DRAFT_1143537</name>
</gene>
<dbReference type="Proteomes" id="UP001221757">
    <property type="component" value="Unassembled WGS sequence"/>
</dbReference>
<dbReference type="InterPro" id="IPR050309">
    <property type="entry name" value="Type-B_Carboxylest/Lipase"/>
</dbReference>
<dbReference type="Gene3D" id="3.40.50.1820">
    <property type="entry name" value="alpha/beta hydrolase"/>
    <property type="match status" value="1"/>
</dbReference>
<feature type="chain" id="PRO_5041966901" evidence="1">
    <location>
        <begin position="22"/>
        <end position="183"/>
    </location>
</feature>
<dbReference type="AlphaFoldDB" id="A0AAD7CUR8"/>
<proteinExistence type="predicted"/>
<name>A0AAD7CUR8_MYCRO</name>
<feature type="signal peptide" evidence="1">
    <location>
        <begin position="1"/>
        <end position="21"/>
    </location>
</feature>
<evidence type="ECO:0000313" key="4">
    <source>
        <dbReference type="Proteomes" id="UP001221757"/>
    </source>
</evidence>
<dbReference type="InterPro" id="IPR029058">
    <property type="entry name" value="AB_hydrolase_fold"/>
</dbReference>